<protein>
    <submittedName>
        <fullName evidence="2">Protein kinase domain-containing protein, related</fullName>
        <ecNumber evidence="2">2.7.11.17</ecNumber>
    </submittedName>
</protein>
<keyword evidence="2" id="KW-0418">Kinase</keyword>
<dbReference type="SMART" id="SM00220">
    <property type="entry name" value="S_TKc"/>
    <property type="match status" value="1"/>
</dbReference>
<dbReference type="GO" id="GO:0044773">
    <property type="term" value="P:mitotic DNA damage checkpoint signaling"/>
    <property type="evidence" value="ECO:0007669"/>
    <property type="project" value="TreeGrafter"/>
</dbReference>
<dbReference type="GO" id="GO:0004683">
    <property type="term" value="F:calcium/calmodulin-dependent protein kinase activity"/>
    <property type="evidence" value="ECO:0007669"/>
    <property type="project" value="UniProtKB-EC"/>
</dbReference>
<accession>U6K1A4</accession>
<gene>
    <name evidence="2" type="ORF">EMH_0067410</name>
</gene>
<sequence>MEKGSPLSRIVRINKLLGKGGSAIVVEAEDTDTHELFAMRIIRVPEKLVWDDASGASLAEVRRELTLQEEGARQLCGVIPASMVAAKKGISVPLFTADIAGAPEGVHVGGYFILGRVQLMERLYGAVRRIIRDAPDVVYGAREYMARRLLQIVLKLQQAGLSHNDLKWSNMLLRSDGSFVIADLGSILPFGKPYRPLTLFTPGYREPHLALTEVFSGYKETLIIPQASSDLWSLGILLYELFTDRQYPYGRFEAKDGDDQEAMLAKWLIENDRRSAEILPELEAENVPPLWMQLIVRLLEPKRTHRITAWGIVEEFPDLVRIPE</sequence>
<organism evidence="2 3">
    <name type="scientific">Eimeria mitis</name>
    <dbReference type="NCBI Taxonomy" id="44415"/>
    <lineage>
        <taxon>Eukaryota</taxon>
        <taxon>Sar</taxon>
        <taxon>Alveolata</taxon>
        <taxon>Apicomplexa</taxon>
        <taxon>Conoidasida</taxon>
        <taxon>Coccidia</taxon>
        <taxon>Eucoccidiorida</taxon>
        <taxon>Eimeriorina</taxon>
        <taxon>Eimeriidae</taxon>
        <taxon>Eimeria</taxon>
    </lineage>
</organism>
<keyword evidence="2" id="KW-0808">Transferase</keyword>
<dbReference type="InterPro" id="IPR011009">
    <property type="entry name" value="Kinase-like_dom_sf"/>
</dbReference>
<evidence type="ECO:0000259" key="1">
    <source>
        <dbReference type="PROSITE" id="PS50011"/>
    </source>
</evidence>
<dbReference type="OrthoDB" id="6513151at2759"/>
<dbReference type="RefSeq" id="XP_013354075.1">
    <property type="nucleotide sequence ID" value="XM_013498621.1"/>
</dbReference>
<dbReference type="InterPro" id="IPR008271">
    <property type="entry name" value="Ser/Thr_kinase_AS"/>
</dbReference>
<evidence type="ECO:0000313" key="3">
    <source>
        <dbReference type="Proteomes" id="UP000030744"/>
    </source>
</evidence>
<dbReference type="Proteomes" id="UP000030744">
    <property type="component" value="Unassembled WGS sequence"/>
</dbReference>
<dbReference type="GeneID" id="25381288"/>
<dbReference type="PROSITE" id="PS00108">
    <property type="entry name" value="PROTEIN_KINASE_ST"/>
    <property type="match status" value="1"/>
</dbReference>
<keyword evidence="3" id="KW-1185">Reference proteome</keyword>
<dbReference type="PANTHER" id="PTHR44167:SF30">
    <property type="entry name" value="PHOSPHORYLASE KINASE"/>
    <property type="match status" value="1"/>
</dbReference>
<dbReference type="PROSITE" id="PS50011">
    <property type="entry name" value="PROTEIN_KINASE_DOM"/>
    <property type="match status" value="1"/>
</dbReference>
<reference evidence="2" key="1">
    <citation type="submission" date="2013-10" db="EMBL/GenBank/DDBJ databases">
        <title>Genomic analysis of the causative agents of coccidiosis in chickens.</title>
        <authorList>
            <person name="Reid A.J."/>
            <person name="Blake D."/>
            <person name="Billington K."/>
            <person name="Browne H."/>
            <person name="Dunn M."/>
            <person name="Hung S."/>
            <person name="Kawahara F."/>
            <person name="Miranda-Saavedra D."/>
            <person name="Mourier T."/>
            <person name="Nagra H."/>
            <person name="Otto T.D."/>
            <person name="Rawlings N."/>
            <person name="Sanchez A."/>
            <person name="Sanders M."/>
            <person name="Subramaniam C."/>
            <person name="Tay Y."/>
            <person name="Dear P."/>
            <person name="Doerig C."/>
            <person name="Gruber A."/>
            <person name="Parkinson J."/>
            <person name="Shirley M."/>
            <person name="Wan K.L."/>
            <person name="Berriman M."/>
            <person name="Tomley F."/>
            <person name="Pain A."/>
        </authorList>
    </citation>
    <scope>NUCLEOTIDE SEQUENCE [LARGE SCALE GENOMIC DNA]</scope>
    <source>
        <strain evidence="2">Houghton</strain>
    </source>
</reference>
<dbReference type="AlphaFoldDB" id="U6K1A4"/>
<dbReference type="GO" id="GO:0005634">
    <property type="term" value="C:nucleus"/>
    <property type="evidence" value="ECO:0007669"/>
    <property type="project" value="TreeGrafter"/>
</dbReference>
<dbReference type="VEuPathDB" id="ToxoDB:EMH_0067410"/>
<dbReference type="GO" id="GO:0005524">
    <property type="term" value="F:ATP binding"/>
    <property type="evidence" value="ECO:0007669"/>
    <property type="project" value="InterPro"/>
</dbReference>
<dbReference type="EC" id="2.7.11.17" evidence="2"/>
<reference evidence="2" key="2">
    <citation type="submission" date="2013-10" db="EMBL/GenBank/DDBJ databases">
        <authorList>
            <person name="Aslett M."/>
        </authorList>
    </citation>
    <scope>NUCLEOTIDE SEQUENCE [LARGE SCALE GENOMIC DNA]</scope>
    <source>
        <strain evidence="2">Houghton</strain>
    </source>
</reference>
<evidence type="ECO:0000313" key="2">
    <source>
        <dbReference type="EMBL" id="CDJ31510.1"/>
    </source>
</evidence>
<feature type="domain" description="Protein kinase" evidence="1">
    <location>
        <begin position="11"/>
        <end position="319"/>
    </location>
</feature>
<dbReference type="Gene3D" id="1.10.510.10">
    <property type="entry name" value="Transferase(Phosphotransferase) domain 1"/>
    <property type="match status" value="1"/>
</dbReference>
<name>U6K1A4_9EIME</name>
<dbReference type="EMBL" id="HG683346">
    <property type="protein sequence ID" value="CDJ31510.1"/>
    <property type="molecule type" value="Genomic_DNA"/>
</dbReference>
<dbReference type="PANTHER" id="PTHR44167">
    <property type="entry name" value="OVARIAN-SPECIFIC SERINE/THREONINE-PROTEIN KINASE LOK-RELATED"/>
    <property type="match status" value="1"/>
</dbReference>
<proteinExistence type="predicted"/>
<dbReference type="SUPFAM" id="SSF56112">
    <property type="entry name" value="Protein kinase-like (PK-like)"/>
    <property type="match status" value="1"/>
</dbReference>
<dbReference type="Pfam" id="PF00069">
    <property type="entry name" value="Pkinase"/>
    <property type="match status" value="1"/>
</dbReference>
<dbReference type="InterPro" id="IPR000719">
    <property type="entry name" value="Prot_kinase_dom"/>
</dbReference>